<dbReference type="GO" id="GO:0071044">
    <property type="term" value="P:histone mRNA catabolic process"/>
    <property type="evidence" value="ECO:0007669"/>
    <property type="project" value="TreeGrafter"/>
</dbReference>
<keyword evidence="5" id="KW-0269">Exonuclease</keyword>
<dbReference type="GO" id="GO:0071036">
    <property type="term" value="P:nuclear polyadenylation-dependent snoRNA catabolic process"/>
    <property type="evidence" value="ECO:0007669"/>
    <property type="project" value="TreeGrafter"/>
</dbReference>
<feature type="compositionally biased region" description="Basic and acidic residues" evidence="3">
    <location>
        <begin position="743"/>
        <end position="752"/>
    </location>
</feature>
<feature type="compositionally biased region" description="Polar residues" evidence="3">
    <location>
        <begin position="558"/>
        <end position="568"/>
    </location>
</feature>
<keyword evidence="2" id="KW-0539">Nucleus</keyword>
<dbReference type="InterPro" id="IPR045092">
    <property type="entry name" value="Rrp6-like"/>
</dbReference>
<evidence type="ECO:0000313" key="5">
    <source>
        <dbReference type="EMBL" id="TBU07103.1"/>
    </source>
</evidence>
<accession>A0A4Q9LGA6</accession>
<keyword evidence="5" id="KW-0540">Nuclease</keyword>
<evidence type="ECO:0000259" key="4">
    <source>
        <dbReference type="PROSITE" id="PS50967"/>
    </source>
</evidence>
<dbReference type="GO" id="GO:0071051">
    <property type="term" value="P:poly(A)-dependent snoRNA 3'-end processing"/>
    <property type="evidence" value="ECO:0007669"/>
    <property type="project" value="TreeGrafter"/>
</dbReference>
<feature type="compositionally biased region" description="Basic residues" evidence="3">
    <location>
        <begin position="753"/>
        <end position="762"/>
    </location>
</feature>
<dbReference type="InterPro" id="IPR044876">
    <property type="entry name" value="HRDC_dom_sf"/>
</dbReference>
<feature type="compositionally biased region" description="Basic and acidic residues" evidence="3">
    <location>
        <begin position="716"/>
        <end position="732"/>
    </location>
</feature>
<dbReference type="VEuPathDB" id="MicrosporidiaDB:CWI39_0265p0010"/>
<dbReference type="PANTHER" id="PTHR12124">
    <property type="entry name" value="POLYMYOSITIS/SCLERODERMA AUTOANTIGEN-RELATED"/>
    <property type="match status" value="1"/>
</dbReference>
<evidence type="ECO:0000313" key="6">
    <source>
        <dbReference type="Proteomes" id="UP000291404"/>
    </source>
</evidence>
<feature type="compositionally biased region" description="Polar residues" evidence="3">
    <location>
        <begin position="705"/>
        <end position="715"/>
    </location>
</feature>
<dbReference type="SUPFAM" id="SSF47819">
    <property type="entry name" value="HRDC-like"/>
    <property type="match status" value="1"/>
</dbReference>
<dbReference type="STRING" id="148818.A0A4Q9LGA6"/>
<dbReference type="EMBL" id="PITI01000327">
    <property type="protein sequence ID" value="TBU07103.1"/>
    <property type="molecule type" value="Genomic_DNA"/>
</dbReference>
<dbReference type="GO" id="GO:0000176">
    <property type="term" value="C:nuclear exosome (RNase complex)"/>
    <property type="evidence" value="ECO:0007669"/>
    <property type="project" value="TreeGrafter"/>
</dbReference>
<evidence type="ECO:0000256" key="1">
    <source>
        <dbReference type="ARBA" id="ARBA00004123"/>
    </source>
</evidence>
<comment type="subcellular location">
    <subcellularLocation>
        <location evidence="1">Nucleus</location>
    </subcellularLocation>
</comment>
<dbReference type="Gene3D" id="3.30.420.10">
    <property type="entry name" value="Ribonuclease H-like superfamily/Ribonuclease H"/>
    <property type="match status" value="1"/>
</dbReference>
<dbReference type="PANTHER" id="PTHR12124:SF47">
    <property type="entry name" value="EXOSOME COMPONENT 10"/>
    <property type="match status" value="1"/>
</dbReference>
<sequence length="802" mass="92016">MKEILEKCTELIRAVNSTIARTNRYQMNDSSLNENNSIAESITKISELLNKFDENFFDKTTARIDHILCNLNKQPVHSKIIKIIKDKKVIFYFGDGNAKPLNVEFPILNLNCTHLLKKSDFLELENNFYFKTWFSKSKGKQFVPTTEFLHVNYTPIFINSSAQISFIEEAIKSEKIICVDVKQHTFRSFRGYTTYLLLLSPSHSFIIDAVTLQYEIPKLSFLNCSIKKIVPNTNCLEILKRDFNLEMGCVYNLENDNNYRSVIVDWRINPLTEELYDFAFEKIFNSIIKIKEDLSENDCEGRSSFRITPITEEGIDMATINNLTPIKTGISEIDEKELARIFSTKYNFYNDGELLGKILKLRYFIAKSEDESLQFVMTDEQVQNVVVNKPSNIEQFFSCFDRISPLVRIHISDFLLTIKEKKSGFDIDKLKSLKTNENTDLETKEFMNSKTKISDSSNNFGPETKKTCFDLQDSQNRDCNNIKSDEDFSINSSNLDGNLDKELNTFKISNDDLTSQNNYSLNMNESTQQMSLDVKKSNFSEVIAGLNINEQSIETEIQNESALSSANRVSKKEKKNGTKNTKEKPKKPNPVSSKDNLNTQKSSKNISSETLPVNKSSSNTINNSDKSKHNKVTDQNSNIDKNSKVKNNKISTVDSKKSTVSQNTTRKQPTAPKNSKFKNNHLIFADSDDKKEISTDKIQNKNLKDIPQSTATSNKNDIKDEKILKSKIENKKTNNKKKPNNKSKKDVSDKKCKNLNKTKNNKNKSVDDKDKEKMSKNEKEDVKKQKDENPFDSLKNILDRNI</sequence>
<dbReference type="InterPro" id="IPR010997">
    <property type="entry name" value="HRDC-like_sf"/>
</dbReference>
<dbReference type="Proteomes" id="UP000291404">
    <property type="component" value="Unassembled WGS sequence"/>
</dbReference>
<dbReference type="InterPro" id="IPR036397">
    <property type="entry name" value="RNaseH_sf"/>
</dbReference>
<dbReference type="GO" id="GO:0003727">
    <property type="term" value="F:single-stranded RNA binding"/>
    <property type="evidence" value="ECO:0007669"/>
    <property type="project" value="TreeGrafter"/>
</dbReference>
<dbReference type="GO" id="GO:0071035">
    <property type="term" value="P:nuclear polyadenylation-dependent rRNA catabolic process"/>
    <property type="evidence" value="ECO:0007669"/>
    <property type="project" value="TreeGrafter"/>
</dbReference>
<feature type="compositionally biased region" description="Polar residues" evidence="3">
    <location>
        <begin position="591"/>
        <end position="624"/>
    </location>
</feature>
<gene>
    <name evidence="5" type="ORF">CWI36_0327p0020</name>
</gene>
<feature type="compositionally biased region" description="Basic and acidic residues" evidence="3">
    <location>
        <begin position="764"/>
        <end position="789"/>
    </location>
</feature>
<name>A0A4Q9LGA6_9MICR</name>
<dbReference type="GO" id="GO:0071040">
    <property type="term" value="P:nuclear polyadenylation-dependent antisense transcript catabolic process"/>
    <property type="evidence" value="ECO:0007669"/>
    <property type="project" value="TreeGrafter"/>
</dbReference>
<feature type="region of interest" description="Disordered" evidence="3">
    <location>
        <begin position="558"/>
        <end position="802"/>
    </location>
</feature>
<dbReference type="PROSITE" id="PS50967">
    <property type="entry name" value="HRDC"/>
    <property type="match status" value="1"/>
</dbReference>
<evidence type="ECO:0000256" key="2">
    <source>
        <dbReference type="ARBA" id="ARBA00023242"/>
    </source>
</evidence>
<proteinExistence type="predicted"/>
<dbReference type="Gene3D" id="1.10.150.80">
    <property type="entry name" value="HRDC domain"/>
    <property type="match status" value="1"/>
</dbReference>
<dbReference type="GO" id="GO:0000166">
    <property type="term" value="F:nucleotide binding"/>
    <property type="evidence" value="ECO:0007669"/>
    <property type="project" value="InterPro"/>
</dbReference>
<feature type="compositionally biased region" description="Basic residues" evidence="3">
    <location>
        <begin position="733"/>
        <end position="742"/>
    </location>
</feature>
<dbReference type="SUPFAM" id="SSF53098">
    <property type="entry name" value="Ribonuclease H-like"/>
    <property type="match status" value="1"/>
</dbReference>
<dbReference type="InterPro" id="IPR012337">
    <property type="entry name" value="RNaseH-like_sf"/>
</dbReference>
<keyword evidence="5" id="KW-0378">Hydrolase</keyword>
<comment type="caution">
    <text evidence="5">The sequence shown here is derived from an EMBL/GenBank/DDBJ whole genome shotgun (WGS) entry which is preliminary data.</text>
</comment>
<keyword evidence="6" id="KW-1185">Reference proteome</keyword>
<dbReference type="GO" id="GO:0000467">
    <property type="term" value="P:exonucleolytic trimming to generate mature 3'-end of 5.8S rRNA from tricistronic rRNA transcript (SSU-rRNA, 5.8S rRNA, LSU-rRNA)"/>
    <property type="evidence" value="ECO:0007669"/>
    <property type="project" value="InterPro"/>
</dbReference>
<dbReference type="InterPro" id="IPR002121">
    <property type="entry name" value="HRDC_dom"/>
</dbReference>
<dbReference type="VEuPathDB" id="MicrosporidiaDB:CWI36_0327p0020"/>
<protein>
    <submittedName>
        <fullName evidence="5">Exosome complex exonuclease Rrp6</fullName>
    </submittedName>
</protein>
<evidence type="ECO:0000256" key="3">
    <source>
        <dbReference type="SAM" id="MobiDB-lite"/>
    </source>
</evidence>
<reference evidence="5 6" key="1">
    <citation type="submission" date="2017-12" db="EMBL/GenBank/DDBJ databases">
        <authorList>
            <person name="Pombert J.-F."/>
            <person name="Haag K.L."/>
            <person name="Ebert D."/>
        </authorList>
    </citation>
    <scope>NUCLEOTIDE SEQUENCE [LARGE SCALE GENOMIC DNA]</scope>
    <source>
        <strain evidence="5">BE-OM-2</strain>
    </source>
</reference>
<feature type="compositionally biased region" description="Polar residues" evidence="3">
    <location>
        <begin position="648"/>
        <end position="673"/>
    </location>
</feature>
<dbReference type="GO" id="GO:0071037">
    <property type="term" value="P:nuclear polyadenylation-dependent snRNA catabolic process"/>
    <property type="evidence" value="ECO:0007669"/>
    <property type="project" value="TreeGrafter"/>
</dbReference>
<feature type="domain" description="HRDC" evidence="4">
    <location>
        <begin position="348"/>
        <end position="428"/>
    </location>
</feature>
<organism evidence="5 6">
    <name type="scientific">Hamiltosporidium magnivora</name>
    <dbReference type="NCBI Taxonomy" id="148818"/>
    <lineage>
        <taxon>Eukaryota</taxon>
        <taxon>Fungi</taxon>
        <taxon>Fungi incertae sedis</taxon>
        <taxon>Microsporidia</taxon>
        <taxon>Dubosqiidae</taxon>
        <taxon>Hamiltosporidium</taxon>
    </lineage>
</organism>
<feature type="compositionally biased region" description="Basic and acidic residues" evidence="3">
    <location>
        <begin position="687"/>
        <end position="704"/>
    </location>
</feature>
<dbReference type="GO" id="GO:0071038">
    <property type="term" value="P:TRAMP-dependent tRNA surveillance pathway"/>
    <property type="evidence" value="ECO:0007669"/>
    <property type="project" value="TreeGrafter"/>
</dbReference>
<dbReference type="GO" id="GO:0005730">
    <property type="term" value="C:nucleolus"/>
    <property type="evidence" value="ECO:0007669"/>
    <property type="project" value="TreeGrafter"/>
</dbReference>
<dbReference type="GO" id="GO:0071039">
    <property type="term" value="P:nuclear polyadenylation-dependent CUT catabolic process"/>
    <property type="evidence" value="ECO:0007669"/>
    <property type="project" value="TreeGrafter"/>
</dbReference>
<dbReference type="GO" id="GO:0000175">
    <property type="term" value="F:3'-5'-RNA exonuclease activity"/>
    <property type="evidence" value="ECO:0007669"/>
    <property type="project" value="InterPro"/>
</dbReference>
<dbReference type="AlphaFoldDB" id="A0A4Q9LGA6"/>